<dbReference type="InterPro" id="IPR000477">
    <property type="entry name" value="RT_dom"/>
</dbReference>
<dbReference type="InterPro" id="IPR036691">
    <property type="entry name" value="Endo/exonu/phosph_ase_sf"/>
</dbReference>
<dbReference type="Pfam" id="PF14529">
    <property type="entry name" value="Exo_endo_phos_2"/>
    <property type="match status" value="1"/>
</dbReference>
<sequence length="770" mass="86596">MDQRSRRALRQYPGPPGETNDPTSRLNSERRRLRAKSRNPSHSPQAESRNNKQPQEHLAVGLRILQLNAEGLSAAKRSLIEVLASQHSIDVICLQETHIGTEEAGRYTIDGFDLLCYTPHTKHGRATYVCTNIAEANHLTTTNFSEIISIGGFHIVNVYKSPSAKWDQQVLPTLPHPAIYVGDFNSHHPDWGYPATDNDGEALSDWASRNDLALIHDPKQRGTFHSARWNKDYCPDLCWVSSVNGTPYPTQILILDDFPHSQHRPSLIHIGLHLPIINSPRKMRWNFRKANWMKYSEALDRSIVTIPLITVDEAYNRFCGAIYKAAHTAIPRGYQPLYVPCLDGEGAALLQAYETSGDPEIADHLIESLTTARRKKWEETVAELNFTHSSRKCWSLIRRLGAAQKPPTQSRPSVTPNQVSTHLLTIAKAGQDKLIRRAIMSELKIQRKQLREESNPEPFEVAELEKVLQGLKCGKAAGYDNISPEFMKHLGPRALTWLTHFYTRIIHTNSIPKKWRTAKVIAVPKPGSVLAPTLFNLYTNDLPHTKSRKFIYADDICLATQAPDFESLEQVLTEDIEKVVQYCKTWRLKPSQAKTVSSVFHLQNAKAAKELNILLSGLKLKHAPNPTYLGVTLDRTLSFKEHLKGTAAKVKSRNNLLCKLAGSKWGAAAPTLHTSALALAYSAAEYCAPVWSRSPHTHHVDTQLNTTMRIITGTIRSTPLPWLPVLSNITPPHIRRVALTERMLQKVRDSPHLPIHANIFKPPTARLPSR</sequence>
<dbReference type="GO" id="GO:0003824">
    <property type="term" value="F:catalytic activity"/>
    <property type="evidence" value="ECO:0007669"/>
    <property type="project" value="InterPro"/>
</dbReference>
<feature type="compositionally biased region" description="Polar residues" evidence="1">
    <location>
        <begin position="40"/>
        <end position="53"/>
    </location>
</feature>
<evidence type="ECO:0000313" key="5">
    <source>
        <dbReference type="Proteomes" id="UP001152622"/>
    </source>
</evidence>
<dbReference type="InterPro" id="IPR005135">
    <property type="entry name" value="Endo/exonuclease/phosphatase"/>
</dbReference>
<feature type="region of interest" description="Disordered" evidence="1">
    <location>
        <begin position="1"/>
        <end position="55"/>
    </location>
</feature>
<gene>
    <name evidence="4" type="ORF">SKAU_G00319750</name>
</gene>
<dbReference type="EMBL" id="JAINUF010000014">
    <property type="protein sequence ID" value="KAJ8342047.1"/>
    <property type="molecule type" value="Genomic_DNA"/>
</dbReference>
<organism evidence="4 5">
    <name type="scientific">Synaphobranchus kaupii</name>
    <name type="common">Kaup's arrowtooth eel</name>
    <dbReference type="NCBI Taxonomy" id="118154"/>
    <lineage>
        <taxon>Eukaryota</taxon>
        <taxon>Metazoa</taxon>
        <taxon>Chordata</taxon>
        <taxon>Craniata</taxon>
        <taxon>Vertebrata</taxon>
        <taxon>Euteleostomi</taxon>
        <taxon>Actinopterygii</taxon>
        <taxon>Neopterygii</taxon>
        <taxon>Teleostei</taxon>
        <taxon>Anguilliformes</taxon>
        <taxon>Synaphobranchidae</taxon>
        <taxon>Synaphobranchus</taxon>
    </lineage>
</organism>
<dbReference type="Pfam" id="PF00078">
    <property type="entry name" value="RVT_1"/>
    <property type="match status" value="1"/>
</dbReference>
<protein>
    <submittedName>
        <fullName evidence="4">Uncharacterized protein</fullName>
    </submittedName>
</protein>
<name>A0A9Q1IJF4_SYNKA</name>
<feature type="domain" description="Reverse transcriptase" evidence="2">
    <location>
        <begin position="497"/>
        <end position="633"/>
    </location>
</feature>
<evidence type="ECO:0000256" key="1">
    <source>
        <dbReference type="SAM" id="MobiDB-lite"/>
    </source>
</evidence>
<dbReference type="PANTHER" id="PTHR36688:SF2">
    <property type="entry name" value="ENDONUCLEASE_EXONUCLEASE_PHOSPHATASE DOMAIN-CONTAINING PROTEIN"/>
    <property type="match status" value="1"/>
</dbReference>
<keyword evidence="5" id="KW-1185">Reference proteome</keyword>
<dbReference type="OrthoDB" id="6624973at2759"/>
<dbReference type="AlphaFoldDB" id="A0A9Q1IJF4"/>
<feature type="domain" description="Endonuclease/exonuclease/phosphatase" evidence="3">
    <location>
        <begin position="154"/>
        <end position="243"/>
    </location>
</feature>
<dbReference type="PANTHER" id="PTHR36688">
    <property type="entry name" value="ENDO/EXONUCLEASE/PHOSPHATASE DOMAIN-CONTAINING PROTEIN"/>
    <property type="match status" value="1"/>
</dbReference>
<reference evidence="4" key="1">
    <citation type="journal article" date="2023" name="Science">
        <title>Genome structures resolve the early diversification of teleost fishes.</title>
        <authorList>
            <person name="Parey E."/>
            <person name="Louis A."/>
            <person name="Montfort J."/>
            <person name="Bouchez O."/>
            <person name="Roques C."/>
            <person name="Iampietro C."/>
            <person name="Lluch J."/>
            <person name="Castinel A."/>
            <person name="Donnadieu C."/>
            <person name="Desvignes T."/>
            <person name="Floi Bucao C."/>
            <person name="Jouanno E."/>
            <person name="Wen M."/>
            <person name="Mejri S."/>
            <person name="Dirks R."/>
            <person name="Jansen H."/>
            <person name="Henkel C."/>
            <person name="Chen W.J."/>
            <person name="Zahm M."/>
            <person name="Cabau C."/>
            <person name="Klopp C."/>
            <person name="Thompson A.W."/>
            <person name="Robinson-Rechavi M."/>
            <person name="Braasch I."/>
            <person name="Lecointre G."/>
            <person name="Bobe J."/>
            <person name="Postlethwait J.H."/>
            <person name="Berthelot C."/>
            <person name="Roest Crollius H."/>
            <person name="Guiguen Y."/>
        </authorList>
    </citation>
    <scope>NUCLEOTIDE SEQUENCE</scope>
    <source>
        <strain evidence="4">WJC10195</strain>
    </source>
</reference>
<dbReference type="SUPFAM" id="SSF56219">
    <property type="entry name" value="DNase I-like"/>
    <property type="match status" value="1"/>
</dbReference>
<proteinExistence type="predicted"/>
<evidence type="ECO:0000313" key="4">
    <source>
        <dbReference type="EMBL" id="KAJ8342047.1"/>
    </source>
</evidence>
<dbReference type="InterPro" id="IPR052560">
    <property type="entry name" value="RdDP_mobile_element"/>
</dbReference>
<evidence type="ECO:0000259" key="3">
    <source>
        <dbReference type="Pfam" id="PF14529"/>
    </source>
</evidence>
<dbReference type="Gene3D" id="3.60.10.10">
    <property type="entry name" value="Endonuclease/exonuclease/phosphatase"/>
    <property type="match status" value="1"/>
</dbReference>
<evidence type="ECO:0000259" key="2">
    <source>
        <dbReference type="Pfam" id="PF00078"/>
    </source>
</evidence>
<accession>A0A9Q1IJF4</accession>
<dbReference type="Proteomes" id="UP001152622">
    <property type="component" value="Chromosome 14"/>
</dbReference>
<comment type="caution">
    <text evidence="4">The sequence shown here is derived from an EMBL/GenBank/DDBJ whole genome shotgun (WGS) entry which is preliminary data.</text>
</comment>